<dbReference type="PANTHER" id="PTHR22776">
    <property type="entry name" value="MARVEL-CONTAINING POTENTIAL LIPID RAFT-ASSOCIATED PROTEIN"/>
    <property type="match status" value="1"/>
</dbReference>
<dbReference type="Proteomes" id="UP000827986">
    <property type="component" value="Unassembled WGS sequence"/>
</dbReference>
<dbReference type="InterPro" id="IPR050578">
    <property type="entry name" value="MARVEL-CKLF_proteins"/>
</dbReference>
<keyword evidence="2" id="KW-0812">Transmembrane</keyword>
<feature type="compositionally biased region" description="Low complexity" evidence="1">
    <location>
        <begin position="11"/>
        <end position="21"/>
    </location>
</feature>
<accession>A0A9D3XAV7</accession>
<name>A0A9D3XAV7_9SAUR</name>
<dbReference type="PROSITE" id="PS51257">
    <property type="entry name" value="PROKAR_LIPOPROTEIN"/>
    <property type="match status" value="1"/>
</dbReference>
<evidence type="ECO:0008006" key="5">
    <source>
        <dbReference type="Google" id="ProtNLM"/>
    </source>
</evidence>
<sequence length="160" mass="18030">MSHGARVIRTGSSSAGPGSSSCPPPPGPEPGLLDGGYARSCSAMLKVAQMISLLIGFICVKNSPWTNYSASIYFEIVTMCDLIMILVFYFVYLFRAYRMLTCISWPLARVMSTSFILVELTHCTNCNVWFLSYIPLRFEHMVILQDLMYYSVNRYGRTYA</sequence>
<comment type="caution">
    <text evidence="3">The sequence shown here is derived from an EMBL/GenBank/DDBJ whole genome shotgun (WGS) entry which is preliminary data.</text>
</comment>
<organism evidence="3 4">
    <name type="scientific">Mauremys mutica</name>
    <name type="common">yellowpond turtle</name>
    <dbReference type="NCBI Taxonomy" id="74926"/>
    <lineage>
        <taxon>Eukaryota</taxon>
        <taxon>Metazoa</taxon>
        <taxon>Chordata</taxon>
        <taxon>Craniata</taxon>
        <taxon>Vertebrata</taxon>
        <taxon>Euteleostomi</taxon>
        <taxon>Archelosauria</taxon>
        <taxon>Testudinata</taxon>
        <taxon>Testudines</taxon>
        <taxon>Cryptodira</taxon>
        <taxon>Durocryptodira</taxon>
        <taxon>Testudinoidea</taxon>
        <taxon>Geoemydidae</taxon>
        <taxon>Geoemydinae</taxon>
        <taxon>Mauremys</taxon>
    </lineage>
</organism>
<keyword evidence="2" id="KW-1133">Transmembrane helix</keyword>
<dbReference type="EMBL" id="JAHDVG010000474">
    <property type="protein sequence ID" value="KAH1176632.1"/>
    <property type="molecule type" value="Genomic_DNA"/>
</dbReference>
<keyword evidence="2" id="KW-0472">Membrane</keyword>
<evidence type="ECO:0000256" key="2">
    <source>
        <dbReference type="SAM" id="Phobius"/>
    </source>
</evidence>
<evidence type="ECO:0000256" key="1">
    <source>
        <dbReference type="SAM" id="MobiDB-lite"/>
    </source>
</evidence>
<evidence type="ECO:0000313" key="4">
    <source>
        <dbReference type="Proteomes" id="UP000827986"/>
    </source>
</evidence>
<feature type="transmembrane region" description="Helical" evidence="2">
    <location>
        <begin position="72"/>
        <end position="94"/>
    </location>
</feature>
<dbReference type="PANTHER" id="PTHR22776:SF89">
    <property type="entry name" value="CKLF-LIKE MARVEL TRANSMEMBRANE DOMAIN-CONTAINING PROTEIN 7"/>
    <property type="match status" value="1"/>
</dbReference>
<keyword evidence="4" id="KW-1185">Reference proteome</keyword>
<gene>
    <name evidence="3" type="ORF">KIL84_010334</name>
</gene>
<protein>
    <recommendedName>
        <fullName evidence="5">CKLF-like MARVEL transmembrane domain-containing protein 7</fullName>
    </recommendedName>
</protein>
<dbReference type="GO" id="GO:0016020">
    <property type="term" value="C:membrane"/>
    <property type="evidence" value="ECO:0007669"/>
    <property type="project" value="TreeGrafter"/>
</dbReference>
<reference evidence="3" key="1">
    <citation type="submission" date="2021-09" db="EMBL/GenBank/DDBJ databases">
        <title>The genome of Mauremys mutica provides insights into the evolution of semi-aquatic lifestyle.</title>
        <authorList>
            <person name="Gong S."/>
            <person name="Gao Y."/>
        </authorList>
    </citation>
    <scope>NUCLEOTIDE SEQUENCE</scope>
    <source>
        <strain evidence="3">MM-2020</strain>
        <tissue evidence="3">Muscle</tissue>
    </source>
</reference>
<proteinExistence type="predicted"/>
<dbReference type="AlphaFoldDB" id="A0A9D3XAV7"/>
<evidence type="ECO:0000313" key="3">
    <source>
        <dbReference type="EMBL" id="KAH1176632.1"/>
    </source>
</evidence>
<feature type="region of interest" description="Disordered" evidence="1">
    <location>
        <begin position="1"/>
        <end position="26"/>
    </location>
</feature>